<evidence type="ECO:0000259" key="2">
    <source>
        <dbReference type="Pfam" id="PF07833"/>
    </source>
</evidence>
<dbReference type="RefSeq" id="WP_120188282.1">
    <property type="nucleotide sequence ID" value="NZ_MCHY01000006.1"/>
</dbReference>
<keyword evidence="1" id="KW-0732">Signal</keyword>
<name>A0A419SMZ1_9BACL</name>
<keyword evidence="4" id="KW-1185">Reference proteome</keyword>
<accession>A0A419SMZ1</accession>
<dbReference type="InterPro" id="IPR012854">
    <property type="entry name" value="Cu_amine_oxidase-like_N"/>
</dbReference>
<dbReference type="Pfam" id="PF07833">
    <property type="entry name" value="Cu_amine_oxidN1"/>
    <property type="match status" value="1"/>
</dbReference>
<dbReference type="OrthoDB" id="9778320at2"/>
<feature type="signal peptide" evidence="1">
    <location>
        <begin position="1"/>
        <end position="27"/>
    </location>
</feature>
<organism evidence="3 4">
    <name type="scientific">Ammoniphilus oxalaticus</name>
    <dbReference type="NCBI Taxonomy" id="66863"/>
    <lineage>
        <taxon>Bacteria</taxon>
        <taxon>Bacillati</taxon>
        <taxon>Bacillota</taxon>
        <taxon>Bacilli</taxon>
        <taxon>Bacillales</taxon>
        <taxon>Paenibacillaceae</taxon>
        <taxon>Aneurinibacillus group</taxon>
        <taxon>Ammoniphilus</taxon>
    </lineage>
</organism>
<feature type="domain" description="Copper amine oxidase-like N-terminal" evidence="2">
    <location>
        <begin position="40"/>
        <end position="146"/>
    </location>
</feature>
<sequence>MKKLLSLSMTLALLTSFAMSPSVQVQAESSQQPTPIKVAINGNQLELENDPVVINGQAMVPVRAIFEKLGAQVSWDDAAKTITAVKGMDQIRMTQQERSASKNNINVILEAPPVNLNGRVFAPVRFLSVAFGATVVWDDANRTVTIETKEKTPIPDDPQSQEIAGLADIWATALQTRDGKPRYEMMSAKAKEKFELEQIARGGEDWNFNIGVSSPWVVEFDIAIEGMTAEITYLTQTSNPAFYETKEKVIFTEDNGRFVVDDYQTILEDALIE</sequence>
<evidence type="ECO:0000256" key="1">
    <source>
        <dbReference type="SAM" id="SignalP"/>
    </source>
</evidence>
<evidence type="ECO:0000313" key="4">
    <source>
        <dbReference type="Proteomes" id="UP000284219"/>
    </source>
</evidence>
<protein>
    <recommendedName>
        <fullName evidence="2">Copper amine oxidase-like N-terminal domain-containing protein</fullName>
    </recommendedName>
</protein>
<comment type="caution">
    <text evidence="3">The sequence shown here is derived from an EMBL/GenBank/DDBJ whole genome shotgun (WGS) entry which is preliminary data.</text>
</comment>
<evidence type="ECO:0000313" key="3">
    <source>
        <dbReference type="EMBL" id="RKD25612.1"/>
    </source>
</evidence>
<feature type="chain" id="PRO_5019442572" description="Copper amine oxidase-like N-terminal domain-containing protein" evidence="1">
    <location>
        <begin position="28"/>
        <end position="273"/>
    </location>
</feature>
<dbReference type="Proteomes" id="UP000284219">
    <property type="component" value="Unassembled WGS sequence"/>
</dbReference>
<proteinExistence type="predicted"/>
<dbReference type="Gene3D" id="3.30.457.10">
    <property type="entry name" value="Copper amine oxidase-like, N-terminal domain"/>
    <property type="match status" value="1"/>
</dbReference>
<gene>
    <name evidence="3" type="ORF">BEP19_01325</name>
</gene>
<dbReference type="EMBL" id="MCHY01000006">
    <property type="protein sequence ID" value="RKD25612.1"/>
    <property type="molecule type" value="Genomic_DNA"/>
</dbReference>
<dbReference type="AlphaFoldDB" id="A0A419SMZ1"/>
<dbReference type="InterPro" id="IPR036582">
    <property type="entry name" value="Mao_N_sf"/>
</dbReference>
<reference evidence="3 4" key="1">
    <citation type="submission" date="2016-08" db="EMBL/GenBank/DDBJ databases">
        <title>Novel Firmicute Genomes.</title>
        <authorList>
            <person name="Poppleton D.I."/>
            <person name="Gribaldo S."/>
        </authorList>
    </citation>
    <scope>NUCLEOTIDE SEQUENCE [LARGE SCALE GENOMIC DNA]</scope>
    <source>
        <strain evidence="3 4">RAOx-1</strain>
    </source>
</reference>
<dbReference type="SUPFAM" id="SSF55383">
    <property type="entry name" value="Copper amine oxidase, domain N"/>
    <property type="match status" value="1"/>
</dbReference>